<name>A0AAU7ZL31_9BACT</name>
<feature type="transmembrane region" description="Helical" evidence="1">
    <location>
        <begin position="69"/>
        <end position="85"/>
    </location>
</feature>
<dbReference type="RefSeq" id="WP_353062786.1">
    <property type="nucleotide sequence ID" value="NZ_CP132942.1"/>
</dbReference>
<evidence type="ECO:0000256" key="1">
    <source>
        <dbReference type="SAM" id="Phobius"/>
    </source>
</evidence>
<reference evidence="2" key="2">
    <citation type="journal article" date="2024" name="Environ. Microbiol.">
        <title>Genome analysis and description of Tunturibacter gen. nov. expands the diversity of Terriglobia in tundra soils.</title>
        <authorList>
            <person name="Messyasz A."/>
            <person name="Mannisto M.K."/>
            <person name="Kerkhof L.J."/>
            <person name="Haggblom M.M."/>
        </authorList>
    </citation>
    <scope>NUCLEOTIDE SEQUENCE</scope>
    <source>
        <strain evidence="2">X5P6</strain>
    </source>
</reference>
<keyword evidence="1" id="KW-0812">Transmembrane</keyword>
<protein>
    <recommendedName>
        <fullName evidence="3">VanZ-like domain-containing protein</fullName>
    </recommendedName>
</protein>
<evidence type="ECO:0008006" key="3">
    <source>
        <dbReference type="Google" id="ProtNLM"/>
    </source>
</evidence>
<organism evidence="2">
    <name type="scientific">Tunturiibacter psychrotolerans</name>
    <dbReference type="NCBI Taxonomy" id="3069686"/>
    <lineage>
        <taxon>Bacteria</taxon>
        <taxon>Pseudomonadati</taxon>
        <taxon>Acidobacteriota</taxon>
        <taxon>Terriglobia</taxon>
        <taxon>Terriglobales</taxon>
        <taxon>Acidobacteriaceae</taxon>
        <taxon>Tunturiibacter</taxon>
    </lineage>
</organism>
<accession>A0AAU7ZL31</accession>
<feature type="transmembrane region" description="Helical" evidence="1">
    <location>
        <begin position="97"/>
        <end position="115"/>
    </location>
</feature>
<reference evidence="2" key="1">
    <citation type="submission" date="2023-08" db="EMBL/GenBank/DDBJ databases">
        <authorList>
            <person name="Messyasz A."/>
            <person name="Mannisto M.K."/>
            <person name="Kerkhof L.J."/>
            <person name="Haggblom M."/>
        </authorList>
    </citation>
    <scope>NUCLEOTIDE SEQUENCE</scope>
    <source>
        <strain evidence="2">X5P6</strain>
    </source>
</reference>
<gene>
    <name evidence="2" type="ORF">RBB77_16010</name>
</gene>
<dbReference type="AlphaFoldDB" id="A0AAU7ZL31"/>
<evidence type="ECO:0000313" key="2">
    <source>
        <dbReference type="EMBL" id="XCB31941.1"/>
    </source>
</evidence>
<keyword evidence="1" id="KW-1133">Transmembrane helix</keyword>
<feature type="transmembrane region" description="Helical" evidence="1">
    <location>
        <begin position="12"/>
        <end position="30"/>
    </location>
</feature>
<sequence>MLEERKNRSAAIVLGCIWMVMLAVLSFLPNHDKLLLHTSGHYHRWGHLVAFLIVTLLLAGSVTSLRARFALAAVIVSFGFFLEYVEHIVYTNALERSDIRIDTLGVVLGLIIVLAREEFIRMRRFD</sequence>
<keyword evidence="1" id="KW-0472">Membrane</keyword>
<feature type="transmembrane region" description="Helical" evidence="1">
    <location>
        <begin position="42"/>
        <end position="62"/>
    </location>
</feature>
<dbReference type="EMBL" id="CP132942">
    <property type="protein sequence ID" value="XCB31941.1"/>
    <property type="molecule type" value="Genomic_DNA"/>
</dbReference>
<dbReference type="KEGG" id="tpsc:RBB77_16010"/>
<proteinExistence type="predicted"/>